<sequence length="338" mass="36057">MICSSLNLLRFISVRLLRVGLYSKSVTFQGSTSPAIAAEFGTSPQEAGSIATVSQLGYALGIVLVVPLGDRNEPRSLVRYLLAGVALALFAASFSPSLGVLATLSFVICMGTCVPQIVLPLAAGLTRPERRGRVIAAVQTGLVLGILFSRMLAGIGANSLRWRNVYLIASILMVISAVILPVILPRRRSAIKPIPYLSLISSLLHLFGRERDLRLSCLLGAVVFAAFSAFWTTISFKLAQAPFNFDLAETGLFALWGGIGGLASLLAGGLIDRFGYDRVNAFSIALTAFSFIIVLALRDSYIALVVGANLVSFSLSTGQIANQARILGFGEQRNRKCT</sequence>
<dbReference type="InterPro" id="IPR036259">
    <property type="entry name" value="MFS_trans_sf"/>
</dbReference>
<dbReference type="EMBL" id="JADIKM010000009">
    <property type="protein sequence ID" value="MFK2906121.1"/>
    <property type="molecule type" value="Genomic_DNA"/>
</dbReference>
<dbReference type="SUPFAM" id="SSF103473">
    <property type="entry name" value="MFS general substrate transporter"/>
    <property type="match status" value="1"/>
</dbReference>
<evidence type="ECO:0000256" key="3">
    <source>
        <dbReference type="ARBA" id="ARBA00023136"/>
    </source>
</evidence>
<keyword evidence="1 4" id="KW-0812">Transmembrane</keyword>
<dbReference type="RefSeq" id="WP_011347538.1">
    <property type="nucleotide sequence ID" value="NZ_JADIKM010000009.1"/>
</dbReference>
<feature type="transmembrane region" description="Helical" evidence="4">
    <location>
        <begin position="301"/>
        <end position="321"/>
    </location>
</feature>
<dbReference type="PROSITE" id="PS50850">
    <property type="entry name" value="MFS"/>
    <property type="match status" value="1"/>
</dbReference>
<keyword evidence="7" id="KW-1185">Reference proteome</keyword>
<dbReference type="PANTHER" id="PTHR42910:SF1">
    <property type="entry name" value="MAJOR FACILITATOR SUPERFAMILY (MFS) PROFILE DOMAIN-CONTAINING PROTEIN"/>
    <property type="match status" value="1"/>
</dbReference>
<dbReference type="PANTHER" id="PTHR42910">
    <property type="entry name" value="TRANSPORTER SCO4007-RELATED"/>
    <property type="match status" value="1"/>
</dbReference>
<dbReference type="Proteomes" id="UP001620460">
    <property type="component" value="Unassembled WGS sequence"/>
</dbReference>
<accession>A0ABW8JY77</accession>
<feature type="transmembrane region" description="Helical" evidence="4">
    <location>
        <begin position="165"/>
        <end position="184"/>
    </location>
</feature>
<feature type="domain" description="Major facilitator superfamily (MFS) profile" evidence="5">
    <location>
        <begin position="1"/>
        <end position="338"/>
    </location>
</feature>
<dbReference type="CDD" id="cd17324">
    <property type="entry name" value="MFS_NepI_like"/>
    <property type="match status" value="1"/>
</dbReference>
<evidence type="ECO:0000259" key="5">
    <source>
        <dbReference type="PROSITE" id="PS50850"/>
    </source>
</evidence>
<evidence type="ECO:0000256" key="2">
    <source>
        <dbReference type="ARBA" id="ARBA00022989"/>
    </source>
</evidence>
<evidence type="ECO:0000256" key="4">
    <source>
        <dbReference type="SAM" id="Phobius"/>
    </source>
</evidence>
<feature type="transmembrane region" description="Helical" evidence="4">
    <location>
        <begin position="47"/>
        <end position="65"/>
    </location>
</feature>
<feature type="transmembrane region" description="Helical" evidence="4">
    <location>
        <begin position="77"/>
        <end position="94"/>
    </location>
</feature>
<evidence type="ECO:0000313" key="7">
    <source>
        <dbReference type="Proteomes" id="UP001620460"/>
    </source>
</evidence>
<feature type="transmembrane region" description="Helical" evidence="4">
    <location>
        <begin position="251"/>
        <end position="271"/>
    </location>
</feature>
<keyword evidence="2 4" id="KW-1133">Transmembrane helix</keyword>
<dbReference type="Gene3D" id="1.20.1250.20">
    <property type="entry name" value="MFS general substrate transporter like domains"/>
    <property type="match status" value="1"/>
</dbReference>
<dbReference type="Pfam" id="PF07690">
    <property type="entry name" value="MFS_1"/>
    <property type="match status" value="1"/>
</dbReference>
<proteinExistence type="predicted"/>
<gene>
    <name evidence="6" type="ORF">ISP17_19340</name>
</gene>
<evidence type="ECO:0000313" key="6">
    <source>
        <dbReference type="EMBL" id="MFK2906121.1"/>
    </source>
</evidence>
<comment type="caution">
    <text evidence="6">The sequence shown here is derived from an EMBL/GenBank/DDBJ whole genome shotgun (WGS) entry which is preliminary data.</text>
</comment>
<feature type="transmembrane region" description="Helical" evidence="4">
    <location>
        <begin position="213"/>
        <end position="231"/>
    </location>
</feature>
<dbReference type="InterPro" id="IPR011701">
    <property type="entry name" value="MFS"/>
</dbReference>
<feature type="transmembrane region" description="Helical" evidence="4">
    <location>
        <begin position="134"/>
        <end position="153"/>
    </location>
</feature>
<keyword evidence="3 4" id="KW-0472">Membrane</keyword>
<reference evidence="6 7" key="1">
    <citation type="submission" date="2020-10" db="EMBL/GenBank/DDBJ databases">
        <title>Phylogeny of dyella-like bacteria.</title>
        <authorList>
            <person name="Fu J."/>
        </authorList>
    </citation>
    <scope>NUCLEOTIDE SEQUENCE [LARGE SCALE GENOMIC DNA]</scope>
    <source>
        <strain evidence="6 7">Gsoil3046</strain>
    </source>
</reference>
<dbReference type="InterPro" id="IPR020846">
    <property type="entry name" value="MFS_dom"/>
</dbReference>
<feature type="transmembrane region" description="Helical" evidence="4">
    <location>
        <begin position="278"/>
        <end position="295"/>
    </location>
</feature>
<protein>
    <submittedName>
        <fullName evidence="6">MFS transporter</fullName>
    </submittedName>
</protein>
<feature type="transmembrane region" description="Helical" evidence="4">
    <location>
        <begin position="100"/>
        <end position="122"/>
    </location>
</feature>
<name>A0ABW8JY77_9GAMM</name>
<evidence type="ECO:0000256" key="1">
    <source>
        <dbReference type="ARBA" id="ARBA00022692"/>
    </source>
</evidence>
<organism evidence="6 7">
    <name type="scientific">Dyella ginsengisoli</name>
    <dbReference type="NCBI Taxonomy" id="363848"/>
    <lineage>
        <taxon>Bacteria</taxon>
        <taxon>Pseudomonadati</taxon>
        <taxon>Pseudomonadota</taxon>
        <taxon>Gammaproteobacteria</taxon>
        <taxon>Lysobacterales</taxon>
        <taxon>Rhodanobacteraceae</taxon>
        <taxon>Dyella</taxon>
    </lineage>
</organism>